<dbReference type="AlphaFoldDB" id="A0A7X2S890"/>
<dbReference type="OrthoDB" id="9806267at2"/>
<dbReference type="SUPFAM" id="SSF53187">
    <property type="entry name" value="Zn-dependent exopeptidases"/>
    <property type="match status" value="1"/>
</dbReference>
<dbReference type="EMBL" id="WMIB01000023">
    <property type="protein sequence ID" value="MTH55090.1"/>
    <property type="molecule type" value="Genomic_DNA"/>
</dbReference>
<dbReference type="NCBIfam" id="TIGR02883">
    <property type="entry name" value="spore_cwlD"/>
    <property type="match status" value="1"/>
</dbReference>
<organism evidence="3 4">
    <name type="scientific">Metabacillus mangrovi</name>
    <dbReference type="NCBI Taxonomy" id="1491830"/>
    <lineage>
        <taxon>Bacteria</taxon>
        <taxon>Bacillati</taxon>
        <taxon>Bacillota</taxon>
        <taxon>Bacilli</taxon>
        <taxon>Bacillales</taxon>
        <taxon>Bacillaceae</taxon>
        <taxon>Metabacillus</taxon>
    </lineage>
</organism>
<evidence type="ECO:0000259" key="2">
    <source>
        <dbReference type="SMART" id="SM00646"/>
    </source>
</evidence>
<dbReference type="EC" id="3.5.1.28" evidence="3"/>
<dbReference type="PANTHER" id="PTHR30404">
    <property type="entry name" value="N-ACETYLMURAMOYL-L-ALANINE AMIDASE"/>
    <property type="match status" value="1"/>
</dbReference>
<dbReference type="SMART" id="SM00646">
    <property type="entry name" value="Ami_3"/>
    <property type="match status" value="1"/>
</dbReference>
<dbReference type="GO" id="GO:0009253">
    <property type="term" value="P:peptidoglycan catabolic process"/>
    <property type="evidence" value="ECO:0007669"/>
    <property type="project" value="InterPro"/>
</dbReference>
<evidence type="ECO:0000256" key="1">
    <source>
        <dbReference type="ARBA" id="ARBA00022801"/>
    </source>
</evidence>
<dbReference type="InterPro" id="IPR014234">
    <property type="entry name" value="Spore_CwlD"/>
</dbReference>
<comment type="caution">
    <text evidence="3">The sequence shown here is derived from an EMBL/GenBank/DDBJ whole genome shotgun (WGS) entry which is preliminary data.</text>
</comment>
<keyword evidence="1 3" id="KW-0378">Hydrolase</keyword>
<name>A0A7X2S890_9BACI</name>
<feature type="domain" description="MurNAc-LAA" evidence="2">
    <location>
        <begin position="97"/>
        <end position="208"/>
    </location>
</feature>
<sequence length="219" mass="24925">MLFQFQFAKDDSWRSWSLPLSGKVIYLDPGHGGPDGGAVGRKLLEKDVALELSKRVRDYLQEQGALVLMTRESDIDLSAPGTKGYSRKKAEDLHNRVNLINQSTADMYISLHLNALPQRQWRGAQTFYDGKFEENGRMAKFIQDELRRNLENTDRHAKPIHGVYLVKYASKPGALVEVGFLSNGEEEKLFTDQKYLDKVAGAVYKGILRFYTDKKEPPE</sequence>
<evidence type="ECO:0000313" key="3">
    <source>
        <dbReference type="EMBL" id="MTH55090.1"/>
    </source>
</evidence>
<gene>
    <name evidence="3" type="primary">cwlD</name>
    <name evidence="3" type="ORF">GKZ89_16930</name>
</gene>
<reference evidence="3 4" key="1">
    <citation type="journal article" date="2017" name="Int. J. Syst. Evol. Microbiol.">
        <title>Bacillus mangrovi sp. nov., isolated from a sediment sample from a mangrove forest.</title>
        <authorList>
            <person name="Gupta V."/>
            <person name="Singh P.K."/>
            <person name="Korpole S."/>
            <person name="Tanuku N.R.S."/>
            <person name="Pinnaka A.K."/>
        </authorList>
    </citation>
    <scope>NUCLEOTIDE SEQUENCE [LARGE SCALE GENOMIC DNA]</scope>
    <source>
        <strain evidence="3 4">KCTC 33872</strain>
    </source>
</reference>
<dbReference type="Proteomes" id="UP000434639">
    <property type="component" value="Unassembled WGS sequence"/>
</dbReference>
<protein>
    <submittedName>
        <fullName evidence="3">N-acetylmuramoyl-L-alanine amidase CwlD</fullName>
        <ecNumber evidence="3">3.5.1.28</ecNumber>
    </submittedName>
</protein>
<dbReference type="GO" id="GO:0008745">
    <property type="term" value="F:N-acetylmuramoyl-L-alanine amidase activity"/>
    <property type="evidence" value="ECO:0007669"/>
    <property type="project" value="UniProtKB-EC"/>
</dbReference>
<dbReference type="CDD" id="cd02696">
    <property type="entry name" value="MurNAc-LAA"/>
    <property type="match status" value="1"/>
</dbReference>
<dbReference type="Gene3D" id="3.40.630.40">
    <property type="entry name" value="Zn-dependent exopeptidases"/>
    <property type="match status" value="1"/>
</dbReference>
<evidence type="ECO:0000313" key="4">
    <source>
        <dbReference type="Proteomes" id="UP000434639"/>
    </source>
</evidence>
<keyword evidence="4" id="KW-1185">Reference proteome</keyword>
<dbReference type="GO" id="GO:0030288">
    <property type="term" value="C:outer membrane-bounded periplasmic space"/>
    <property type="evidence" value="ECO:0007669"/>
    <property type="project" value="TreeGrafter"/>
</dbReference>
<dbReference type="InterPro" id="IPR050695">
    <property type="entry name" value="N-acetylmuramoyl_amidase_3"/>
</dbReference>
<dbReference type="Pfam" id="PF01520">
    <property type="entry name" value="Amidase_3"/>
    <property type="match status" value="1"/>
</dbReference>
<dbReference type="InterPro" id="IPR002508">
    <property type="entry name" value="MurNAc-LAA_cat"/>
</dbReference>
<proteinExistence type="predicted"/>
<accession>A0A7X2S890</accession>
<dbReference type="RefSeq" id="WP_155113655.1">
    <property type="nucleotide sequence ID" value="NZ_WMIB01000023.1"/>
</dbReference>
<dbReference type="PANTHER" id="PTHR30404:SF0">
    <property type="entry name" value="N-ACETYLMURAMOYL-L-ALANINE AMIDASE AMIC"/>
    <property type="match status" value="1"/>
</dbReference>